<evidence type="ECO:0000313" key="3">
    <source>
        <dbReference type="EMBL" id="QJB41426.1"/>
    </source>
</evidence>
<gene>
    <name evidence="3" type="ORF">HF324_27725</name>
    <name evidence="2" type="ORF">HF329_27865</name>
</gene>
<feature type="signal peptide" evidence="1">
    <location>
        <begin position="1"/>
        <end position="24"/>
    </location>
</feature>
<evidence type="ECO:0000256" key="1">
    <source>
        <dbReference type="SAM" id="SignalP"/>
    </source>
</evidence>
<organism evidence="2 4">
    <name type="scientific">Chitinophaga oryzae</name>
    <dbReference type="NCBI Taxonomy" id="2725414"/>
    <lineage>
        <taxon>Bacteria</taxon>
        <taxon>Pseudomonadati</taxon>
        <taxon>Bacteroidota</taxon>
        <taxon>Chitinophagia</taxon>
        <taxon>Chitinophagales</taxon>
        <taxon>Chitinophagaceae</taxon>
        <taxon>Chitinophaga</taxon>
    </lineage>
</organism>
<reference evidence="4" key="1">
    <citation type="submission" date="2020-04" db="EMBL/GenBank/DDBJ databases">
        <authorList>
            <person name="Kittiwongwattana C."/>
        </authorList>
    </citation>
    <scope>NUCLEOTIDE SEQUENCE [LARGE SCALE GENOMIC DNA]</scope>
    <source>
        <strain evidence="4">1310</strain>
    </source>
</reference>
<dbReference type="KEGG" id="coy:HF329_27865"/>
<feature type="chain" id="PRO_5042027149" evidence="1">
    <location>
        <begin position="25"/>
        <end position="209"/>
    </location>
</feature>
<dbReference type="Proteomes" id="UP000503144">
    <property type="component" value="Chromosome"/>
</dbReference>
<evidence type="ECO:0000313" key="2">
    <source>
        <dbReference type="EMBL" id="QJB34915.1"/>
    </source>
</evidence>
<accession>A0AAE6ZNA5</accession>
<name>A0AAE6ZNA5_9BACT</name>
<keyword evidence="5" id="KW-1185">Reference proteome</keyword>
<reference evidence="2" key="2">
    <citation type="submission" date="2020-09" db="EMBL/GenBank/DDBJ databases">
        <authorList>
            <person name="Kittiwongwattana C."/>
        </authorList>
    </citation>
    <scope>NUCLEOTIDE SEQUENCE</scope>
    <source>
        <strain evidence="3">1303</strain>
        <strain evidence="2">1310</strain>
    </source>
</reference>
<keyword evidence="1" id="KW-0732">Signal</keyword>
<evidence type="ECO:0000313" key="4">
    <source>
        <dbReference type="Proteomes" id="UP000502421"/>
    </source>
</evidence>
<dbReference type="Proteomes" id="UP000502421">
    <property type="component" value="Chromosome"/>
</dbReference>
<evidence type="ECO:0000313" key="5">
    <source>
        <dbReference type="Proteomes" id="UP000503144"/>
    </source>
</evidence>
<sequence>MKKILLFLLLLVAGAKIQLASAQAAEIQQLALNLEKLAQLKSILSDLKRGYDIVSKGYGTIRNITEGNFNVHQAFLDGLLAVNPKLVRYSKVPAIISGQVHILSEYKEAWRQLKAGGRFTDKELDYMLRVYSNLLERSLKNLDELTMVLTAGELRMADDERIKAIDRLYNDMNEKTAFLRAFNKRAFAIDGQRRVYLRENQSLRSLYRN</sequence>
<protein>
    <submittedName>
        <fullName evidence="2">TerB family tellurite resistance protein</fullName>
    </submittedName>
</protein>
<dbReference type="EMBL" id="CP051204">
    <property type="protein sequence ID" value="QJB41426.1"/>
    <property type="molecule type" value="Genomic_DNA"/>
</dbReference>
<proteinExistence type="predicted"/>
<dbReference type="AlphaFoldDB" id="A0AAE6ZNA5"/>
<dbReference type="RefSeq" id="WP_168809460.1">
    <property type="nucleotide sequence ID" value="NZ_CP051204.2"/>
</dbReference>
<dbReference type="EMBL" id="CP051205">
    <property type="protein sequence ID" value="QJB34915.1"/>
    <property type="molecule type" value="Genomic_DNA"/>
</dbReference>